<dbReference type="EnsemblMetazoa" id="XM_019999017.1">
    <property type="protein sequence ID" value="XP_019854576.1"/>
    <property type="gene ID" value="LOC100634280"/>
</dbReference>
<feature type="transmembrane region" description="Helical" evidence="1">
    <location>
        <begin position="465"/>
        <end position="490"/>
    </location>
</feature>
<keyword evidence="1" id="KW-1133">Transmembrane helix</keyword>
<keyword evidence="2" id="KW-0732">Signal</keyword>
<dbReference type="InParanoid" id="A0A1X7UGC8"/>
<organism evidence="3">
    <name type="scientific">Amphimedon queenslandica</name>
    <name type="common">Sponge</name>
    <dbReference type="NCBI Taxonomy" id="400682"/>
    <lineage>
        <taxon>Eukaryota</taxon>
        <taxon>Metazoa</taxon>
        <taxon>Porifera</taxon>
        <taxon>Demospongiae</taxon>
        <taxon>Heteroscleromorpha</taxon>
        <taxon>Haplosclerida</taxon>
        <taxon>Niphatidae</taxon>
        <taxon>Amphimedon</taxon>
    </lineage>
</organism>
<feature type="signal peptide" evidence="2">
    <location>
        <begin position="1"/>
        <end position="22"/>
    </location>
</feature>
<keyword evidence="4" id="KW-1185">Reference proteome</keyword>
<evidence type="ECO:0000313" key="4">
    <source>
        <dbReference type="Proteomes" id="UP000007879"/>
    </source>
</evidence>
<protein>
    <submittedName>
        <fullName evidence="3">Uncharacterized protein</fullName>
    </submittedName>
</protein>
<accession>A0A1X7UGC8</accession>
<sequence length="515" mass="56304">MLNPRINLVILNMFLLSNLMAAEHCELITLEEQSSASCQPFSDCSGLFCADAKNTSHVRFTVDNCEDPVLVNATFHHIETVNHVFNDSSRISLESQQEVSWNMSRNASHLFVQATLLSNGTTNTLVPFATIGLNASGCMCDSINAIPERGVSPFETDCVNNTECTGLECNFTIGPVHYKIETEVQSCANPPGFIFLIRNVDTNLIIFNQYFDSSKNTSIPFGQASIPLGVTVHHRNYSMIISISVTTPAKTFYLVPESQIILDKTHCESNVIPTRSTAVPSPSPNSPTDPKICNALKNIAQNQPQCTTNPDCDTVICNTLNYESHFQVLPCHDPPGLHVRVYDENDELIYDNIVTNSTEVPLSESLGISLMINFHSTDVDTLELEVNLVTDIGTIPVVPKTPISYDHCLCLKDASGCSDGIFSTVFPTSSSSPATSSIYSTVTATSSSTPTTRKNKIGYVLVTEIVSPIVFVFSVIIISAVILICCIIILKKKRSSQISFHRLSVQADDDDNADL</sequence>
<dbReference type="Proteomes" id="UP000007879">
    <property type="component" value="Unassembled WGS sequence"/>
</dbReference>
<feature type="chain" id="PRO_5010889202" evidence="2">
    <location>
        <begin position="23"/>
        <end position="515"/>
    </location>
</feature>
<reference evidence="4" key="1">
    <citation type="journal article" date="2010" name="Nature">
        <title>The Amphimedon queenslandica genome and the evolution of animal complexity.</title>
        <authorList>
            <person name="Srivastava M."/>
            <person name="Simakov O."/>
            <person name="Chapman J."/>
            <person name="Fahey B."/>
            <person name="Gauthier M.E."/>
            <person name="Mitros T."/>
            <person name="Richards G.S."/>
            <person name="Conaco C."/>
            <person name="Dacre M."/>
            <person name="Hellsten U."/>
            <person name="Larroux C."/>
            <person name="Putnam N.H."/>
            <person name="Stanke M."/>
            <person name="Adamska M."/>
            <person name="Darling A."/>
            <person name="Degnan S.M."/>
            <person name="Oakley T.H."/>
            <person name="Plachetzki D.C."/>
            <person name="Zhai Y."/>
            <person name="Adamski M."/>
            <person name="Calcino A."/>
            <person name="Cummins S.F."/>
            <person name="Goodstein D.M."/>
            <person name="Harris C."/>
            <person name="Jackson D.J."/>
            <person name="Leys S.P."/>
            <person name="Shu S."/>
            <person name="Woodcroft B.J."/>
            <person name="Vervoort M."/>
            <person name="Kosik K.S."/>
            <person name="Manning G."/>
            <person name="Degnan B.M."/>
            <person name="Rokhsar D.S."/>
        </authorList>
    </citation>
    <scope>NUCLEOTIDE SEQUENCE [LARGE SCALE GENOMIC DNA]</scope>
</reference>
<evidence type="ECO:0000313" key="3">
    <source>
        <dbReference type="EnsemblMetazoa" id="Aqu2.1.26536_001"/>
    </source>
</evidence>
<reference evidence="3" key="2">
    <citation type="submission" date="2017-05" db="UniProtKB">
        <authorList>
            <consortium name="EnsemblMetazoa"/>
        </authorList>
    </citation>
    <scope>IDENTIFICATION</scope>
</reference>
<keyword evidence="1" id="KW-0812">Transmembrane</keyword>
<dbReference type="AlphaFoldDB" id="A0A1X7UGC8"/>
<proteinExistence type="predicted"/>
<keyword evidence="1" id="KW-0472">Membrane</keyword>
<name>A0A1X7UGC8_AMPQE</name>
<dbReference type="KEGG" id="aqu:100634280"/>
<dbReference type="EnsemblMetazoa" id="Aqu2.1.26536_001">
    <property type="protein sequence ID" value="Aqu2.1.26536_001"/>
    <property type="gene ID" value="Aqu2.1.26536"/>
</dbReference>
<evidence type="ECO:0000256" key="2">
    <source>
        <dbReference type="SAM" id="SignalP"/>
    </source>
</evidence>
<gene>
    <name evidence="3" type="primary">100634280</name>
</gene>
<evidence type="ECO:0000256" key="1">
    <source>
        <dbReference type="SAM" id="Phobius"/>
    </source>
</evidence>